<keyword evidence="5" id="KW-0999">Mitochondrion inner membrane</keyword>
<dbReference type="PANTHER" id="PTHR31586">
    <property type="entry name" value="CYTOCHROME C OXIDASE PROTEIN 20"/>
    <property type="match status" value="1"/>
</dbReference>
<reference evidence="11" key="1">
    <citation type="submission" date="2015-02" db="EMBL/GenBank/DDBJ databases">
        <title>Genome sequencing for Strongylocentrotus purpuratus.</title>
        <authorList>
            <person name="Murali S."/>
            <person name="Liu Y."/>
            <person name="Vee V."/>
            <person name="English A."/>
            <person name="Wang M."/>
            <person name="Skinner E."/>
            <person name="Han Y."/>
            <person name="Muzny D.M."/>
            <person name="Worley K.C."/>
            <person name="Gibbs R.A."/>
        </authorList>
    </citation>
    <scope>NUCLEOTIDE SEQUENCE</scope>
</reference>
<dbReference type="GO" id="GO:0005743">
    <property type="term" value="C:mitochondrial inner membrane"/>
    <property type="evidence" value="ECO:0007669"/>
    <property type="project" value="UniProtKB-SubCell"/>
</dbReference>
<dbReference type="InterPro" id="IPR022533">
    <property type="entry name" value="Cox20"/>
</dbReference>
<evidence type="ECO:0000256" key="5">
    <source>
        <dbReference type="ARBA" id="ARBA00022792"/>
    </source>
</evidence>
<protein>
    <recommendedName>
        <fullName evidence="3">Cytochrome c oxidase assembly protein COX20, mitochondrial</fullName>
    </recommendedName>
</protein>
<evidence type="ECO:0000256" key="4">
    <source>
        <dbReference type="ARBA" id="ARBA00022692"/>
    </source>
</evidence>
<dbReference type="PRINTS" id="PR02049">
    <property type="entry name" value="PROTEINF36A"/>
</dbReference>
<dbReference type="InParanoid" id="A0A7M7PR86"/>
<comment type="similarity">
    <text evidence="2">Belongs to the COX20 family.</text>
</comment>
<dbReference type="EnsemblMetazoa" id="XM_030998980">
    <property type="protein sequence ID" value="XP_030854840"/>
    <property type="gene ID" value="LOC753456"/>
</dbReference>
<feature type="transmembrane region" description="Helical" evidence="9">
    <location>
        <begin position="31"/>
        <end position="53"/>
    </location>
</feature>
<evidence type="ECO:0000256" key="8">
    <source>
        <dbReference type="ARBA" id="ARBA00023136"/>
    </source>
</evidence>
<evidence type="ECO:0000256" key="3">
    <source>
        <dbReference type="ARBA" id="ARBA00017689"/>
    </source>
</evidence>
<evidence type="ECO:0000256" key="2">
    <source>
        <dbReference type="ARBA" id="ARBA00009575"/>
    </source>
</evidence>
<dbReference type="KEGG" id="spu:753456"/>
<dbReference type="RefSeq" id="XP_030854840.1">
    <property type="nucleotide sequence ID" value="XM_030998980.1"/>
</dbReference>
<name>A0A7M7PR86_STRPU</name>
<dbReference type="OrthoDB" id="14603at2759"/>
<proteinExistence type="inferred from homology"/>
<evidence type="ECO:0000313" key="10">
    <source>
        <dbReference type="EnsemblMetazoa" id="XP_030854840"/>
    </source>
</evidence>
<dbReference type="GO" id="GO:0005739">
    <property type="term" value="C:mitochondrion"/>
    <property type="evidence" value="ECO:0000318"/>
    <property type="project" value="GO_Central"/>
</dbReference>
<sequence length="108" mass="12124">MAGIDEDESKSESLLSRVTGEIHRVPCMRTALLYGVGGGFSVGLVTFLLTSRVKRSTDMGILSLVAVTLGSFTYCRYTRAKMMIQQRRFRELQGLEPKEVSNQYTPER</sequence>
<evidence type="ECO:0000256" key="9">
    <source>
        <dbReference type="SAM" id="Phobius"/>
    </source>
</evidence>
<keyword evidence="11" id="KW-1185">Reference proteome</keyword>
<dbReference type="GO" id="GO:0033617">
    <property type="term" value="P:mitochondrial respiratory chain complex IV assembly"/>
    <property type="evidence" value="ECO:0000318"/>
    <property type="project" value="GO_Central"/>
</dbReference>
<evidence type="ECO:0000256" key="6">
    <source>
        <dbReference type="ARBA" id="ARBA00022989"/>
    </source>
</evidence>
<organism evidence="10 11">
    <name type="scientific">Strongylocentrotus purpuratus</name>
    <name type="common">Purple sea urchin</name>
    <dbReference type="NCBI Taxonomy" id="7668"/>
    <lineage>
        <taxon>Eukaryota</taxon>
        <taxon>Metazoa</taxon>
        <taxon>Echinodermata</taxon>
        <taxon>Eleutherozoa</taxon>
        <taxon>Echinozoa</taxon>
        <taxon>Echinoidea</taxon>
        <taxon>Euechinoidea</taxon>
        <taxon>Echinacea</taxon>
        <taxon>Camarodonta</taxon>
        <taxon>Echinidea</taxon>
        <taxon>Strongylocentrotidae</taxon>
        <taxon>Strongylocentrotus</taxon>
    </lineage>
</organism>
<dbReference type="Pfam" id="PF12597">
    <property type="entry name" value="Cox20"/>
    <property type="match status" value="1"/>
</dbReference>
<dbReference type="PANTHER" id="PTHR31586:SF1">
    <property type="entry name" value="CYTOCHROME C OXIDASE ASSEMBLY PROTEIN COX20, MITOCHONDRIAL"/>
    <property type="match status" value="1"/>
</dbReference>
<keyword evidence="4 9" id="KW-0812">Transmembrane</keyword>
<dbReference type="FunCoup" id="A0A7M7PR86">
    <property type="interactions" value="427"/>
</dbReference>
<evidence type="ECO:0000256" key="7">
    <source>
        <dbReference type="ARBA" id="ARBA00023128"/>
    </source>
</evidence>
<accession>A0A7M7PR86</accession>
<dbReference type="OMA" id="YCRYTRA"/>
<evidence type="ECO:0000256" key="1">
    <source>
        <dbReference type="ARBA" id="ARBA00004273"/>
    </source>
</evidence>
<keyword evidence="6 9" id="KW-1133">Transmembrane helix</keyword>
<dbReference type="AlphaFoldDB" id="A0A7M7PR86"/>
<dbReference type="Proteomes" id="UP000007110">
    <property type="component" value="Unassembled WGS sequence"/>
</dbReference>
<reference evidence="10" key="2">
    <citation type="submission" date="2021-01" db="UniProtKB">
        <authorList>
            <consortium name="EnsemblMetazoa"/>
        </authorList>
    </citation>
    <scope>IDENTIFICATION</scope>
</reference>
<keyword evidence="7" id="KW-0496">Mitochondrion</keyword>
<evidence type="ECO:0000313" key="11">
    <source>
        <dbReference type="Proteomes" id="UP000007110"/>
    </source>
</evidence>
<keyword evidence="8 9" id="KW-0472">Membrane</keyword>
<feature type="transmembrane region" description="Helical" evidence="9">
    <location>
        <begin position="59"/>
        <end position="77"/>
    </location>
</feature>
<dbReference type="GeneID" id="753456"/>
<comment type="subcellular location">
    <subcellularLocation>
        <location evidence="1">Mitochondrion inner membrane</location>
    </subcellularLocation>
</comment>